<reference evidence="1 2" key="1">
    <citation type="journal article" date="2024" name="BMC Genomics">
        <title>De novo assembly and annotation of Popillia japonica's genome with initial clues to its potential as an invasive pest.</title>
        <authorList>
            <person name="Cucini C."/>
            <person name="Boschi S."/>
            <person name="Funari R."/>
            <person name="Cardaioli E."/>
            <person name="Iannotti N."/>
            <person name="Marturano G."/>
            <person name="Paoli F."/>
            <person name="Bruttini M."/>
            <person name="Carapelli A."/>
            <person name="Frati F."/>
            <person name="Nardi F."/>
        </authorList>
    </citation>
    <scope>NUCLEOTIDE SEQUENCE [LARGE SCALE GENOMIC DNA]</scope>
    <source>
        <strain evidence="1">DMR45628</strain>
    </source>
</reference>
<comment type="caution">
    <text evidence="1">The sequence shown here is derived from an EMBL/GenBank/DDBJ whole genome shotgun (WGS) entry which is preliminary data.</text>
</comment>
<sequence length="162" mass="18142">MGFNGLSLQLESSNKYGHGVPKESIPGFVTLFSIVLSVLTNNSTLHADDINCMVSFKGFIAGTGKTGHFHMPIKHWVLTNHLLPKDYVISDSAIYCERGNDGGEVRLGQRGVYVALEASQRQSSLTLPPRMLKKAREKRQILCFAEFLDITYRKILNVFIIR</sequence>
<dbReference type="EMBL" id="JASPKY010000013">
    <property type="protein sequence ID" value="KAK9753485.1"/>
    <property type="molecule type" value="Genomic_DNA"/>
</dbReference>
<accession>A0AAW1N4A2</accession>
<dbReference type="AlphaFoldDB" id="A0AAW1N4A2"/>
<proteinExistence type="predicted"/>
<name>A0AAW1N4A2_POPJA</name>
<evidence type="ECO:0000313" key="1">
    <source>
        <dbReference type="EMBL" id="KAK9753485.1"/>
    </source>
</evidence>
<organism evidence="1 2">
    <name type="scientific">Popillia japonica</name>
    <name type="common">Japanese beetle</name>
    <dbReference type="NCBI Taxonomy" id="7064"/>
    <lineage>
        <taxon>Eukaryota</taxon>
        <taxon>Metazoa</taxon>
        <taxon>Ecdysozoa</taxon>
        <taxon>Arthropoda</taxon>
        <taxon>Hexapoda</taxon>
        <taxon>Insecta</taxon>
        <taxon>Pterygota</taxon>
        <taxon>Neoptera</taxon>
        <taxon>Endopterygota</taxon>
        <taxon>Coleoptera</taxon>
        <taxon>Polyphaga</taxon>
        <taxon>Scarabaeiformia</taxon>
        <taxon>Scarabaeidae</taxon>
        <taxon>Rutelinae</taxon>
        <taxon>Popillia</taxon>
    </lineage>
</organism>
<dbReference type="Proteomes" id="UP001458880">
    <property type="component" value="Unassembled WGS sequence"/>
</dbReference>
<keyword evidence="2" id="KW-1185">Reference proteome</keyword>
<gene>
    <name evidence="1" type="ORF">QE152_g1995</name>
</gene>
<protein>
    <submittedName>
        <fullName evidence="1">Uncharacterized protein</fullName>
    </submittedName>
</protein>
<evidence type="ECO:0000313" key="2">
    <source>
        <dbReference type="Proteomes" id="UP001458880"/>
    </source>
</evidence>